<dbReference type="STRING" id="380244.SAMN05216298_2998"/>
<dbReference type="SUPFAM" id="SSF46894">
    <property type="entry name" value="C-terminal effector domain of the bipartite response regulators"/>
    <property type="match status" value="1"/>
</dbReference>
<dbReference type="InterPro" id="IPR027417">
    <property type="entry name" value="P-loop_NTPase"/>
</dbReference>
<dbReference type="InterPro" id="IPR016032">
    <property type="entry name" value="Sig_transdc_resp-reg_C-effctor"/>
</dbReference>
<dbReference type="SUPFAM" id="SSF48452">
    <property type="entry name" value="TPR-like"/>
    <property type="match status" value="2"/>
</dbReference>
<feature type="domain" description="Bacterial transcriptional activator" evidence="4">
    <location>
        <begin position="97"/>
        <end position="241"/>
    </location>
</feature>
<dbReference type="CDD" id="cd15831">
    <property type="entry name" value="BTAD"/>
    <property type="match status" value="1"/>
</dbReference>
<keyword evidence="5" id="KW-0238">DNA-binding</keyword>
<dbReference type="Gene3D" id="3.40.50.300">
    <property type="entry name" value="P-loop containing nucleotide triphosphate hydrolases"/>
    <property type="match status" value="1"/>
</dbReference>
<dbReference type="PRINTS" id="PR00364">
    <property type="entry name" value="DISEASERSIST"/>
</dbReference>
<dbReference type="SMART" id="SM01043">
    <property type="entry name" value="BTAD"/>
    <property type="match status" value="1"/>
</dbReference>
<keyword evidence="2" id="KW-0804">Transcription</keyword>
<sequence length="900" mass="94284">MRFMVLGPLQIAVDGAPEPRPLLGKTAAILAVLLLERNRPVGTGRLIEAAWDEPPRTALRQIQNRVAEIRSLIADDPGCALETIGAAYRLQVGPGGIDVDRFESARAFAHSLMEDGDPVEALAVYDRALKLWRGPAFAGIAGRLIEHGAAVLEESRMEVVEERLDLLLYLRRFDQAAIEARALLADHPFRERLVCQLMIGLHATGRTAEALEAFEHLRRALADTLGADPGPQVRRTHLDVLQGNLDPHTRTGEPSVRRPAPVPRQLPAPVPGFVGRAVELGRIDARWTGRDAKSPLVVAITGIGGAGKTSLGLEWARRRTADFPDGQLHADLRGGDAAGAADPLAVLHGFLRALGTRQADLPDDPGQAAANYRALLAGRRFLVFLDNARDADQVRPLLPGAGGSALVVTGRARFDRLRHVSDAVTVEIAELPEPDAIALLRGLTGDTAAREADAAAVAAHCGGLPLALRIAAGLLDDRPALGLAGLAKRLGDGRLWQAGERGEIARVFDLSYAGLEAEERRCLRDLALLPGPDIGERTALRLASASGADGEAVLAALVAAHLLRAGADGRYRLHRLVGEYARAKEPATPDEERALRERAVAAFRDLRAPAPLAEYGFLTAAYRAWAAFPEGAALADVLCGFAKRGHRPEELERLGEAALAAIGPDGQAGAPGAAGPAGAMAAGRTETATGSGPGSVRDSAGPNTVAGGGPGLGGVGSGSGGPGAAAGGTAAGPDSGGDASILSGVDPLHLARHRNLVAVAAYARGALAKAEEYGRAALEAMERTEHGDRYGSARANLATALARLGREREALPLLASALDAAESAGREADAGVMSMTLGWLHYRMRDFAAAEQALVPALARFDRGGDPAGAREVHAHLAEVYRAWGRHAQSRASLRRMTGS</sequence>
<dbReference type="EMBL" id="FNGF01000004">
    <property type="protein sequence ID" value="SDL19528.1"/>
    <property type="molecule type" value="Genomic_DNA"/>
</dbReference>
<evidence type="ECO:0000256" key="2">
    <source>
        <dbReference type="ARBA" id="ARBA00023163"/>
    </source>
</evidence>
<name>A0A1G9I2Q8_9ACTN</name>
<dbReference type="InterPro" id="IPR005158">
    <property type="entry name" value="BTAD"/>
</dbReference>
<feature type="region of interest" description="Disordered" evidence="3">
    <location>
        <begin position="667"/>
        <end position="735"/>
    </location>
</feature>
<feature type="compositionally biased region" description="Low complexity" evidence="3">
    <location>
        <begin position="667"/>
        <end position="683"/>
    </location>
</feature>
<dbReference type="Pfam" id="PF03704">
    <property type="entry name" value="BTAD"/>
    <property type="match status" value="1"/>
</dbReference>
<dbReference type="Gene3D" id="1.10.10.10">
    <property type="entry name" value="Winged helix-like DNA-binding domain superfamily/Winged helix DNA-binding domain"/>
    <property type="match status" value="2"/>
</dbReference>
<evidence type="ECO:0000256" key="1">
    <source>
        <dbReference type="ARBA" id="ARBA00023015"/>
    </source>
</evidence>
<proteinExistence type="predicted"/>
<protein>
    <submittedName>
        <fullName evidence="5">DNA-binding transcriptional activator of the SARP family</fullName>
    </submittedName>
</protein>
<dbReference type="SUPFAM" id="SSF52540">
    <property type="entry name" value="P-loop containing nucleoside triphosphate hydrolases"/>
    <property type="match status" value="1"/>
</dbReference>
<keyword evidence="6" id="KW-1185">Reference proteome</keyword>
<dbReference type="Gene3D" id="1.25.40.10">
    <property type="entry name" value="Tetratricopeptide repeat domain"/>
    <property type="match status" value="2"/>
</dbReference>
<dbReference type="InterPro" id="IPR036388">
    <property type="entry name" value="WH-like_DNA-bd_sf"/>
</dbReference>
<dbReference type="PANTHER" id="PTHR35807">
    <property type="entry name" value="TRANSCRIPTIONAL REGULATOR REDD-RELATED"/>
    <property type="match status" value="1"/>
</dbReference>
<dbReference type="InterPro" id="IPR011990">
    <property type="entry name" value="TPR-like_helical_dom_sf"/>
</dbReference>
<evidence type="ECO:0000313" key="5">
    <source>
        <dbReference type="EMBL" id="SDL19528.1"/>
    </source>
</evidence>
<feature type="compositionally biased region" description="Gly residues" evidence="3">
    <location>
        <begin position="706"/>
        <end position="730"/>
    </location>
</feature>
<dbReference type="GO" id="GO:0003677">
    <property type="term" value="F:DNA binding"/>
    <property type="evidence" value="ECO:0007669"/>
    <property type="project" value="UniProtKB-KW"/>
</dbReference>
<evidence type="ECO:0000256" key="3">
    <source>
        <dbReference type="SAM" id="MobiDB-lite"/>
    </source>
</evidence>
<evidence type="ECO:0000259" key="4">
    <source>
        <dbReference type="SMART" id="SM01043"/>
    </source>
</evidence>
<dbReference type="PANTHER" id="PTHR35807:SF1">
    <property type="entry name" value="TRANSCRIPTIONAL REGULATOR REDD"/>
    <property type="match status" value="1"/>
</dbReference>
<reference evidence="6" key="1">
    <citation type="submission" date="2016-10" db="EMBL/GenBank/DDBJ databases">
        <authorList>
            <person name="Varghese N."/>
            <person name="Submissions S."/>
        </authorList>
    </citation>
    <scope>NUCLEOTIDE SEQUENCE [LARGE SCALE GENOMIC DNA]</scope>
    <source>
        <strain evidence="6">CGMCC 4.3147</strain>
    </source>
</reference>
<organism evidence="5 6">
    <name type="scientific">Glycomyces sambucus</name>
    <dbReference type="NCBI Taxonomy" id="380244"/>
    <lineage>
        <taxon>Bacteria</taxon>
        <taxon>Bacillati</taxon>
        <taxon>Actinomycetota</taxon>
        <taxon>Actinomycetes</taxon>
        <taxon>Glycomycetales</taxon>
        <taxon>Glycomycetaceae</taxon>
        <taxon>Glycomyces</taxon>
    </lineage>
</organism>
<dbReference type="RefSeq" id="WP_091050374.1">
    <property type="nucleotide sequence ID" value="NZ_FNGF01000004.1"/>
</dbReference>
<evidence type="ECO:0000313" key="6">
    <source>
        <dbReference type="Proteomes" id="UP000198662"/>
    </source>
</evidence>
<dbReference type="Proteomes" id="UP000198662">
    <property type="component" value="Unassembled WGS sequence"/>
</dbReference>
<dbReference type="OrthoDB" id="5521887at2"/>
<keyword evidence="1" id="KW-0805">Transcription regulation</keyword>
<dbReference type="AlphaFoldDB" id="A0A1G9I2Q8"/>
<dbReference type="InterPro" id="IPR051677">
    <property type="entry name" value="AfsR-DnrI-RedD_regulator"/>
</dbReference>
<feature type="region of interest" description="Disordered" evidence="3">
    <location>
        <begin position="243"/>
        <end position="268"/>
    </location>
</feature>
<accession>A0A1G9I2Q8</accession>
<dbReference type="GO" id="GO:0006355">
    <property type="term" value="P:regulation of DNA-templated transcription"/>
    <property type="evidence" value="ECO:0007669"/>
    <property type="project" value="InterPro"/>
</dbReference>
<gene>
    <name evidence="5" type="ORF">SAMN05216298_2998</name>
</gene>